<dbReference type="PANTHER" id="PTHR10291">
    <property type="entry name" value="DEHYDRODOLICHYL DIPHOSPHATE SYNTHASE FAMILY MEMBER"/>
    <property type="match status" value="1"/>
</dbReference>
<protein>
    <recommendedName>
        <fullName evidence="4">Undecaprenyl diphosphate synthase</fullName>
    </recommendedName>
</protein>
<dbReference type="InterPro" id="IPR036424">
    <property type="entry name" value="UPP_synth-like_sf"/>
</dbReference>
<evidence type="ECO:0000256" key="1">
    <source>
        <dbReference type="ARBA" id="ARBA00001946"/>
    </source>
</evidence>
<dbReference type="HAMAP" id="MF_01139">
    <property type="entry name" value="ISPT"/>
    <property type="match status" value="1"/>
</dbReference>
<dbReference type="GO" id="GO:0045547">
    <property type="term" value="F:ditrans,polycis-polyprenyl diphosphate synthase [(2E,6E)-farnesyl diphosphate specific] activity"/>
    <property type="evidence" value="ECO:0007669"/>
    <property type="project" value="TreeGrafter"/>
</dbReference>
<reference evidence="3" key="1">
    <citation type="submission" date="2018-05" db="EMBL/GenBank/DDBJ databases">
        <authorList>
            <person name="Lanie J.A."/>
            <person name="Ng W.-L."/>
            <person name="Kazmierczak K.M."/>
            <person name="Andrzejewski T.M."/>
            <person name="Davidsen T.M."/>
            <person name="Wayne K.J."/>
            <person name="Tettelin H."/>
            <person name="Glass J.I."/>
            <person name="Rusch D."/>
            <person name="Podicherti R."/>
            <person name="Tsui H.-C.T."/>
            <person name="Winkler M.E."/>
        </authorList>
    </citation>
    <scope>NUCLEOTIDE SEQUENCE</scope>
</reference>
<dbReference type="Pfam" id="PF01255">
    <property type="entry name" value="Prenyltransf"/>
    <property type="match status" value="1"/>
</dbReference>
<dbReference type="AlphaFoldDB" id="A0A381R558"/>
<evidence type="ECO:0000313" key="3">
    <source>
        <dbReference type="EMBL" id="SUZ86901.1"/>
    </source>
</evidence>
<accession>A0A381R558</accession>
<dbReference type="Gene3D" id="3.40.1180.10">
    <property type="entry name" value="Decaprenyl diphosphate synthase-like"/>
    <property type="match status" value="1"/>
</dbReference>
<evidence type="ECO:0008006" key="4">
    <source>
        <dbReference type="Google" id="ProtNLM"/>
    </source>
</evidence>
<dbReference type="FunFam" id="3.40.1180.10:FF:000001">
    <property type="entry name" value="(2E,6E)-farnesyl-diphosphate-specific ditrans,polycis-undecaprenyl-diphosphate synthase"/>
    <property type="match status" value="1"/>
</dbReference>
<proteinExistence type="inferred from homology"/>
<dbReference type="GO" id="GO:0016094">
    <property type="term" value="P:polyprenol biosynthetic process"/>
    <property type="evidence" value="ECO:0007669"/>
    <property type="project" value="TreeGrafter"/>
</dbReference>
<organism evidence="3">
    <name type="scientific">marine metagenome</name>
    <dbReference type="NCBI Taxonomy" id="408172"/>
    <lineage>
        <taxon>unclassified sequences</taxon>
        <taxon>metagenomes</taxon>
        <taxon>ecological metagenomes</taxon>
    </lineage>
</organism>
<gene>
    <name evidence="3" type="ORF">METZ01_LOCUS39755</name>
</gene>
<sequence>MTQIKSDKNFPTIQNLPKHLGIIMDGNGRWAKLRGKRRIFGHEAGVLKARELVETCVRLRIEALTLYAFSAENWSRPAKEVSGLMKLFEKTIEKYTGLLIDNQVRFKQVGKRTLLPKILQRKLEQMEAITSQNEGLKLTLAIGYGAQQDIIGAVKNIIDDSNQGKIENDAIDESLFSNYLSFNHLPNLDLIIRTSGETRLSNFMLWEAAYSEIHFTETLWPNFEEQEFIEILENFSKSERRYGSIKKEVELKKA</sequence>
<dbReference type="CDD" id="cd00475">
    <property type="entry name" value="Cis_IPPS"/>
    <property type="match status" value="1"/>
</dbReference>
<dbReference type="InterPro" id="IPR018520">
    <property type="entry name" value="UPP_synth-like_CS"/>
</dbReference>
<dbReference type="NCBIfam" id="TIGR00055">
    <property type="entry name" value="uppS"/>
    <property type="match status" value="1"/>
</dbReference>
<keyword evidence="2" id="KW-0808">Transferase</keyword>
<dbReference type="InterPro" id="IPR001441">
    <property type="entry name" value="UPP_synth-like"/>
</dbReference>
<comment type="cofactor">
    <cofactor evidence="1">
        <name>Mg(2+)</name>
        <dbReference type="ChEBI" id="CHEBI:18420"/>
    </cofactor>
</comment>
<dbReference type="SUPFAM" id="SSF64005">
    <property type="entry name" value="Undecaprenyl diphosphate synthase"/>
    <property type="match status" value="1"/>
</dbReference>
<evidence type="ECO:0000256" key="2">
    <source>
        <dbReference type="ARBA" id="ARBA00022679"/>
    </source>
</evidence>
<dbReference type="EMBL" id="UINC01001704">
    <property type="protein sequence ID" value="SUZ86901.1"/>
    <property type="molecule type" value="Genomic_DNA"/>
</dbReference>
<dbReference type="PROSITE" id="PS01066">
    <property type="entry name" value="UPP_SYNTHASE"/>
    <property type="match status" value="1"/>
</dbReference>
<dbReference type="PANTHER" id="PTHR10291:SF0">
    <property type="entry name" value="DEHYDRODOLICHYL DIPHOSPHATE SYNTHASE 2"/>
    <property type="match status" value="1"/>
</dbReference>
<name>A0A381R558_9ZZZZ</name>